<comment type="caution">
    <text evidence="1">The sequence shown here is derived from an EMBL/GenBank/DDBJ whole genome shotgun (WGS) entry which is preliminary data.</text>
</comment>
<keyword evidence="1" id="KW-0378">Hydrolase</keyword>
<sequence>MNIFSSVLFHIPHDSARIPAWFKEQFVLSKAAFKKELILMRDYKTKALFSFDKYQKRLCARVSRLVIDVERFSSDEQEIMSKVGMGVIYTKTSTQNALRRKISRKERKALLKSYYFTHHKALYLAVKKILDKYGKCLIIDCHSFSSFVQDYELTKDAYRPQICLGTNDFHTPKALLDFAKSAFEKAGFEVAINTPFAGAITPIKFYEKDSRVSSLMIEVCRDLYMNEATDKVRKDWLDVKARINSSCRQICAEFSKDYF</sequence>
<organism evidence="1 2">
    <name type="scientific">Campylobacter hyointestinalis</name>
    <dbReference type="NCBI Taxonomy" id="198"/>
    <lineage>
        <taxon>Bacteria</taxon>
        <taxon>Pseudomonadati</taxon>
        <taxon>Campylobacterota</taxon>
        <taxon>Epsilonproteobacteria</taxon>
        <taxon>Campylobacterales</taxon>
        <taxon>Campylobacteraceae</taxon>
        <taxon>Campylobacter</taxon>
    </lineage>
</organism>
<dbReference type="SUPFAM" id="SSF53187">
    <property type="entry name" value="Zn-dependent exopeptidases"/>
    <property type="match status" value="1"/>
</dbReference>
<name>A0A562XA69_CAMHY</name>
<dbReference type="Gene3D" id="3.40.630.40">
    <property type="entry name" value="Zn-dependent exopeptidases"/>
    <property type="match status" value="1"/>
</dbReference>
<proteinExistence type="predicted"/>
<dbReference type="Proteomes" id="UP000321812">
    <property type="component" value="Unassembled WGS sequence"/>
</dbReference>
<dbReference type="EMBL" id="VOAP01000027">
    <property type="protein sequence ID" value="TWO18556.1"/>
    <property type="molecule type" value="Genomic_DNA"/>
</dbReference>
<dbReference type="InterPro" id="IPR007709">
    <property type="entry name" value="N-FG_amidohydro"/>
</dbReference>
<dbReference type="Pfam" id="PF05013">
    <property type="entry name" value="FGase"/>
    <property type="match status" value="1"/>
</dbReference>
<dbReference type="GO" id="GO:0016787">
    <property type="term" value="F:hydrolase activity"/>
    <property type="evidence" value="ECO:0007669"/>
    <property type="project" value="UniProtKB-KW"/>
</dbReference>
<evidence type="ECO:0000313" key="1">
    <source>
        <dbReference type="EMBL" id="TWO18556.1"/>
    </source>
</evidence>
<dbReference type="AlphaFoldDB" id="A0A562XA69"/>
<dbReference type="RefSeq" id="WP_147497576.1">
    <property type="nucleotide sequence ID" value="NZ_VOAP01000027.1"/>
</dbReference>
<reference evidence="1 2" key="1">
    <citation type="submission" date="2019-07" db="EMBL/GenBank/DDBJ databases">
        <title>Rapid identification of Enteric Bacteria from Whole Genome Sequences (WGS) using Average Nucleotide Identity (ANI).</title>
        <authorList>
            <person name="Lane C."/>
        </authorList>
    </citation>
    <scope>NUCLEOTIDE SEQUENCE [LARGE SCALE GENOMIC DNA]</scope>
    <source>
        <strain evidence="1 2">D2411</strain>
    </source>
</reference>
<protein>
    <submittedName>
        <fullName evidence="1">N-formylglutamate amidohydrolase</fullName>
    </submittedName>
</protein>
<gene>
    <name evidence="1" type="ORF">YZ82_08080</name>
</gene>
<evidence type="ECO:0000313" key="2">
    <source>
        <dbReference type="Proteomes" id="UP000321812"/>
    </source>
</evidence>
<accession>A0A562XA69</accession>